<protein>
    <submittedName>
        <fullName evidence="2">Uncharacterized protein</fullName>
    </submittedName>
</protein>
<comment type="caution">
    <text evidence="2">The sequence shown here is derived from an EMBL/GenBank/DDBJ whole genome shotgun (WGS) entry which is preliminary data.</text>
</comment>
<dbReference type="EMBL" id="JAHRIO010032456">
    <property type="protein sequence ID" value="MEQ2169259.1"/>
    <property type="molecule type" value="Genomic_DNA"/>
</dbReference>
<organism evidence="2 3">
    <name type="scientific">Goodea atripinnis</name>
    <dbReference type="NCBI Taxonomy" id="208336"/>
    <lineage>
        <taxon>Eukaryota</taxon>
        <taxon>Metazoa</taxon>
        <taxon>Chordata</taxon>
        <taxon>Craniata</taxon>
        <taxon>Vertebrata</taxon>
        <taxon>Euteleostomi</taxon>
        <taxon>Actinopterygii</taxon>
        <taxon>Neopterygii</taxon>
        <taxon>Teleostei</taxon>
        <taxon>Neoteleostei</taxon>
        <taxon>Acanthomorphata</taxon>
        <taxon>Ovalentaria</taxon>
        <taxon>Atherinomorphae</taxon>
        <taxon>Cyprinodontiformes</taxon>
        <taxon>Goodeidae</taxon>
        <taxon>Goodea</taxon>
    </lineage>
</organism>
<dbReference type="Proteomes" id="UP001476798">
    <property type="component" value="Unassembled WGS sequence"/>
</dbReference>
<evidence type="ECO:0000256" key="1">
    <source>
        <dbReference type="SAM" id="Phobius"/>
    </source>
</evidence>
<proteinExistence type="predicted"/>
<evidence type="ECO:0000313" key="2">
    <source>
        <dbReference type="EMBL" id="MEQ2169259.1"/>
    </source>
</evidence>
<accession>A0ABV0NEF7</accession>
<gene>
    <name evidence="2" type="ORF">GOODEAATRI_023232</name>
</gene>
<keyword evidence="3" id="KW-1185">Reference proteome</keyword>
<sequence length="135" mass="14561">MPQLLPPLWVGPTPQLWLISYHPGSGNILLIIYTPGSVISVFLFIYNPGSVISILFIYTPGSVLATFLASSTSSLLAQTLSSSSPPVSTEGWAVYLAYLRDLLQTHNTEGLLCLTLISAGQEQKDKVGAKLQELL</sequence>
<keyword evidence="1" id="KW-1133">Transmembrane helix</keyword>
<feature type="transmembrane region" description="Helical" evidence="1">
    <location>
        <begin position="28"/>
        <end position="46"/>
    </location>
</feature>
<evidence type="ECO:0000313" key="3">
    <source>
        <dbReference type="Proteomes" id="UP001476798"/>
    </source>
</evidence>
<keyword evidence="1" id="KW-0472">Membrane</keyword>
<keyword evidence="1" id="KW-0812">Transmembrane</keyword>
<feature type="transmembrane region" description="Helical" evidence="1">
    <location>
        <begin position="52"/>
        <end position="76"/>
    </location>
</feature>
<name>A0ABV0NEF7_9TELE</name>
<reference evidence="2 3" key="1">
    <citation type="submission" date="2021-06" db="EMBL/GenBank/DDBJ databases">
        <authorList>
            <person name="Palmer J.M."/>
        </authorList>
    </citation>
    <scope>NUCLEOTIDE SEQUENCE [LARGE SCALE GENOMIC DNA]</scope>
    <source>
        <strain evidence="2 3">GA_2019</strain>
        <tissue evidence="2">Muscle</tissue>
    </source>
</reference>